<evidence type="ECO:0000313" key="1">
    <source>
        <dbReference type="EMBL" id="AWK90185.1"/>
    </source>
</evidence>
<geneLocation type="plasmid" evidence="1 2">
    <name>unnamed4</name>
</geneLocation>
<evidence type="ECO:0000313" key="2">
    <source>
        <dbReference type="Proteomes" id="UP000245629"/>
    </source>
</evidence>
<keyword evidence="1" id="KW-0614">Plasmid</keyword>
<dbReference type="Proteomes" id="UP000245629">
    <property type="component" value="Plasmid unnamed4"/>
</dbReference>
<dbReference type="KEGG" id="azz:DEW08_29675"/>
<gene>
    <name evidence="1" type="ORF">DEW08_29675</name>
</gene>
<proteinExistence type="predicted"/>
<dbReference type="RefSeq" id="WP_109334242.1">
    <property type="nucleotide sequence ID" value="NZ_CP029359.1"/>
</dbReference>
<sequence length="69" mass="7370">MTAAAPPTVELEVECGDGGLSDWVAAGTGLAYSGQVEQGQAQDDRPQNTVSFMVDADRLLNHLRRLPGW</sequence>
<dbReference type="EMBL" id="CP029359">
    <property type="protein sequence ID" value="AWK90185.1"/>
    <property type="molecule type" value="Genomic_DNA"/>
</dbReference>
<reference evidence="2" key="1">
    <citation type="submission" date="2018-05" db="EMBL/GenBank/DDBJ databases">
        <title>Azospirillum thermophila sp. nov., a novel isolated from hot spring.</title>
        <authorList>
            <person name="Zhao Z."/>
        </authorList>
    </citation>
    <scope>NUCLEOTIDE SEQUENCE [LARGE SCALE GENOMIC DNA]</scope>
    <source>
        <strain evidence="2">CFH 70021</strain>
        <plasmid evidence="2">unnamed4</plasmid>
    </source>
</reference>
<protein>
    <submittedName>
        <fullName evidence="1">Uncharacterized protein</fullName>
    </submittedName>
</protein>
<accession>A0A2S2D0F9</accession>
<name>A0A2S2D0F9_9PROT</name>
<keyword evidence="2" id="KW-1185">Reference proteome</keyword>
<organism evidence="1 2">
    <name type="scientific">Azospirillum thermophilum</name>
    <dbReference type="NCBI Taxonomy" id="2202148"/>
    <lineage>
        <taxon>Bacteria</taxon>
        <taxon>Pseudomonadati</taxon>
        <taxon>Pseudomonadota</taxon>
        <taxon>Alphaproteobacteria</taxon>
        <taxon>Rhodospirillales</taxon>
        <taxon>Azospirillaceae</taxon>
        <taxon>Azospirillum</taxon>
    </lineage>
</organism>
<dbReference type="AlphaFoldDB" id="A0A2S2D0F9"/>